<dbReference type="EMBL" id="KN669577">
    <property type="protein sequence ID" value="KHN04074.1"/>
    <property type="molecule type" value="Genomic_DNA"/>
</dbReference>
<feature type="transmembrane region" description="Helical" evidence="4">
    <location>
        <begin position="38"/>
        <end position="58"/>
    </location>
</feature>
<evidence type="ECO:0000313" key="5">
    <source>
        <dbReference type="EMBL" id="KHN04074.1"/>
    </source>
</evidence>
<comment type="similarity">
    <text evidence="3">Belongs to the short-chain dehydrogenases/reductases (SDR) family. SDR65C subfamily.</text>
</comment>
<dbReference type="PROSITE" id="PS00061">
    <property type="entry name" value="ADH_SHORT"/>
    <property type="match status" value="1"/>
</dbReference>
<proteinExistence type="inferred from homology"/>
<keyword evidence="2 5" id="KW-0560">Oxidoreductase</keyword>
<dbReference type="GO" id="GO:0050356">
    <property type="term" value="F:tropine dehydrogenase activity"/>
    <property type="evidence" value="ECO:0007669"/>
    <property type="project" value="UniProtKB-EC"/>
</dbReference>
<keyword evidence="4" id="KW-0812">Transmembrane</keyword>
<reference evidence="5" key="1">
    <citation type="submission" date="2014-07" db="EMBL/GenBank/DDBJ databases">
        <title>Identification of a novel salt tolerance gene in wild soybean by whole-genome sequencing.</title>
        <authorList>
            <person name="Lam H.-M."/>
            <person name="Qi X."/>
            <person name="Li M.-W."/>
            <person name="Liu X."/>
            <person name="Xie M."/>
            <person name="Ni M."/>
            <person name="Xu X."/>
        </authorList>
    </citation>
    <scope>NUCLEOTIDE SEQUENCE [LARGE SCALE GENOMIC DNA]</scope>
    <source>
        <tissue evidence="5">Root</tissue>
    </source>
</reference>
<dbReference type="InterPro" id="IPR036291">
    <property type="entry name" value="NAD(P)-bd_dom_sf"/>
</dbReference>
<name>A0A0B2P913_GLYSO</name>
<dbReference type="PRINTS" id="PR00080">
    <property type="entry name" value="SDRFAMILY"/>
</dbReference>
<evidence type="ECO:0000256" key="1">
    <source>
        <dbReference type="ARBA" id="ARBA00022857"/>
    </source>
</evidence>
<keyword evidence="4" id="KW-1133">Transmembrane helix</keyword>
<dbReference type="Proteomes" id="UP000053555">
    <property type="component" value="Unassembled WGS sequence"/>
</dbReference>
<dbReference type="PRINTS" id="PR00081">
    <property type="entry name" value="GDHRDH"/>
</dbReference>
<evidence type="ECO:0000256" key="4">
    <source>
        <dbReference type="SAM" id="Phobius"/>
    </source>
</evidence>
<evidence type="ECO:0000256" key="3">
    <source>
        <dbReference type="ARBA" id="ARBA00025714"/>
    </source>
</evidence>
<dbReference type="AlphaFoldDB" id="A0A0B2P913"/>
<dbReference type="SUPFAM" id="SSF51735">
    <property type="entry name" value="NAD(P)-binding Rossmann-fold domains"/>
    <property type="match status" value="1"/>
</dbReference>
<dbReference type="PANTHER" id="PTHR42898">
    <property type="entry name" value="TROPINONE REDUCTASE"/>
    <property type="match status" value="1"/>
</dbReference>
<dbReference type="InterPro" id="IPR045000">
    <property type="entry name" value="TR"/>
</dbReference>
<dbReference type="InterPro" id="IPR020904">
    <property type="entry name" value="Sc_DH/Rdtase_CS"/>
</dbReference>
<keyword evidence="4" id="KW-0472">Membrane</keyword>
<sequence length="107" mass="11566">MDYTVEDISTTMGTNFESSYHLCQVAHPLLKESGHGSVVFISSIAGLRAFPFFSAYAASKGAMNQFTKNLAFEWAKDNIRANAVAAGPVMIVLMEAVKKVFSAVLIS</sequence>
<keyword evidence="1" id="KW-0521">NADP</keyword>
<protein>
    <submittedName>
        <fullName evidence="5">Tropinone reductase 1</fullName>
        <ecNumber evidence="5">1.1.1.206</ecNumber>
    </submittedName>
</protein>
<organism evidence="5">
    <name type="scientific">Glycine soja</name>
    <name type="common">Wild soybean</name>
    <dbReference type="NCBI Taxonomy" id="3848"/>
    <lineage>
        <taxon>Eukaryota</taxon>
        <taxon>Viridiplantae</taxon>
        <taxon>Streptophyta</taxon>
        <taxon>Embryophyta</taxon>
        <taxon>Tracheophyta</taxon>
        <taxon>Spermatophyta</taxon>
        <taxon>Magnoliopsida</taxon>
        <taxon>eudicotyledons</taxon>
        <taxon>Gunneridae</taxon>
        <taxon>Pentapetalae</taxon>
        <taxon>rosids</taxon>
        <taxon>fabids</taxon>
        <taxon>Fabales</taxon>
        <taxon>Fabaceae</taxon>
        <taxon>Papilionoideae</taxon>
        <taxon>50 kb inversion clade</taxon>
        <taxon>NPAAA clade</taxon>
        <taxon>indigoferoid/millettioid clade</taxon>
        <taxon>Phaseoleae</taxon>
        <taxon>Glycine</taxon>
        <taxon>Glycine subgen. Soja</taxon>
    </lineage>
</organism>
<dbReference type="Pfam" id="PF00106">
    <property type="entry name" value="adh_short"/>
    <property type="match status" value="1"/>
</dbReference>
<gene>
    <name evidence="5" type="ORF">glysoja_036671</name>
</gene>
<dbReference type="EC" id="1.1.1.206" evidence="5"/>
<dbReference type="Gene3D" id="3.40.50.720">
    <property type="entry name" value="NAD(P)-binding Rossmann-like Domain"/>
    <property type="match status" value="1"/>
</dbReference>
<dbReference type="PANTHER" id="PTHR42898:SF101">
    <property type="entry name" value="ENOYL-(ACYL CARRIER) REDUCTASE"/>
    <property type="match status" value="1"/>
</dbReference>
<dbReference type="InterPro" id="IPR002347">
    <property type="entry name" value="SDR_fam"/>
</dbReference>
<evidence type="ECO:0000256" key="2">
    <source>
        <dbReference type="ARBA" id="ARBA00023002"/>
    </source>
</evidence>
<accession>A0A0B2P913</accession>